<sequence length="113" mass="12688">MEPVEWIALSALILSLLLLLKVISLQRQLNDIKSDFQWSNRLQEGSRLTKTTPNVPDSSPEMTRISPAANLDERLRALVASGKRIQAIKEFREANGVGLKEAKDYVDNLDRGN</sequence>
<evidence type="ECO:0000256" key="1">
    <source>
        <dbReference type="SAM" id="MobiDB-lite"/>
    </source>
</evidence>
<feature type="domain" description="Large ribosomal subunit protein bL12 C-terminal" evidence="3">
    <location>
        <begin position="81"/>
        <end position="110"/>
    </location>
</feature>
<proteinExistence type="predicted"/>
<reference evidence="4 5" key="1">
    <citation type="submission" date="2023-07" db="EMBL/GenBank/DDBJ databases">
        <title>Sorghum-associated microbial communities from plants grown in Nebraska, USA.</title>
        <authorList>
            <person name="Schachtman D."/>
        </authorList>
    </citation>
    <scope>NUCLEOTIDE SEQUENCE [LARGE SCALE GENOMIC DNA]</scope>
    <source>
        <strain evidence="4 5">CC482</strain>
    </source>
</reference>
<keyword evidence="2" id="KW-0472">Membrane</keyword>
<dbReference type="EMBL" id="JAUSSU010000007">
    <property type="protein sequence ID" value="MDQ0114196.1"/>
    <property type="molecule type" value="Genomic_DNA"/>
</dbReference>
<keyword evidence="4" id="KW-0689">Ribosomal protein</keyword>
<keyword evidence="2" id="KW-1133">Transmembrane helix</keyword>
<dbReference type="GO" id="GO:0005840">
    <property type="term" value="C:ribosome"/>
    <property type="evidence" value="ECO:0007669"/>
    <property type="project" value="UniProtKB-KW"/>
</dbReference>
<name>A0ABT9U3I7_PAEHA</name>
<dbReference type="RefSeq" id="WP_307205519.1">
    <property type="nucleotide sequence ID" value="NZ_JAUSSU010000007.1"/>
</dbReference>
<dbReference type="Gene3D" id="3.30.1390.10">
    <property type="match status" value="1"/>
</dbReference>
<protein>
    <submittedName>
        <fullName evidence="4">Large subunit ribosomal protein L7/L12</fullName>
    </submittedName>
</protein>
<accession>A0ABT9U3I7</accession>
<comment type="caution">
    <text evidence="4">The sequence shown here is derived from an EMBL/GenBank/DDBJ whole genome shotgun (WGS) entry which is preliminary data.</text>
</comment>
<feature type="transmembrane region" description="Helical" evidence="2">
    <location>
        <begin position="6"/>
        <end position="23"/>
    </location>
</feature>
<evidence type="ECO:0000313" key="4">
    <source>
        <dbReference type="EMBL" id="MDQ0114196.1"/>
    </source>
</evidence>
<feature type="region of interest" description="Disordered" evidence="1">
    <location>
        <begin position="43"/>
        <end position="66"/>
    </location>
</feature>
<dbReference type="SUPFAM" id="SSF54736">
    <property type="entry name" value="ClpS-like"/>
    <property type="match status" value="1"/>
</dbReference>
<keyword evidence="4" id="KW-0687">Ribonucleoprotein</keyword>
<evidence type="ECO:0000259" key="3">
    <source>
        <dbReference type="Pfam" id="PF00542"/>
    </source>
</evidence>
<organism evidence="4 5">
    <name type="scientific">Paenibacillus harenae</name>
    <dbReference type="NCBI Taxonomy" id="306543"/>
    <lineage>
        <taxon>Bacteria</taxon>
        <taxon>Bacillati</taxon>
        <taxon>Bacillota</taxon>
        <taxon>Bacilli</taxon>
        <taxon>Bacillales</taxon>
        <taxon>Paenibacillaceae</taxon>
        <taxon>Paenibacillus</taxon>
    </lineage>
</organism>
<dbReference type="InterPro" id="IPR014719">
    <property type="entry name" value="Ribosomal_bL12_C/ClpS-like"/>
</dbReference>
<gene>
    <name evidence="4" type="ORF">J2T15_003651</name>
</gene>
<feature type="compositionally biased region" description="Polar residues" evidence="1">
    <location>
        <begin position="43"/>
        <end position="61"/>
    </location>
</feature>
<keyword evidence="5" id="KW-1185">Reference proteome</keyword>
<dbReference type="Pfam" id="PF00542">
    <property type="entry name" value="Ribosomal_L12"/>
    <property type="match status" value="1"/>
</dbReference>
<evidence type="ECO:0000313" key="5">
    <source>
        <dbReference type="Proteomes" id="UP001229346"/>
    </source>
</evidence>
<dbReference type="Proteomes" id="UP001229346">
    <property type="component" value="Unassembled WGS sequence"/>
</dbReference>
<keyword evidence="2" id="KW-0812">Transmembrane</keyword>
<dbReference type="InterPro" id="IPR013823">
    <property type="entry name" value="Ribosomal_bL12_C"/>
</dbReference>
<evidence type="ECO:0000256" key="2">
    <source>
        <dbReference type="SAM" id="Phobius"/>
    </source>
</evidence>